<dbReference type="Proteomes" id="UP000736335">
    <property type="component" value="Unassembled WGS sequence"/>
</dbReference>
<dbReference type="AlphaFoldDB" id="A0A9P6H708"/>
<proteinExistence type="predicted"/>
<reference evidence="2" key="1">
    <citation type="journal article" date="2020" name="Nat. Commun.">
        <title>Large-scale genome sequencing of mycorrhizal fungi provides insights into the early evolution of symbiotic traits.</title>
        <authorList>
            <person name="Miyauchi S."/>
            <person name="Kiss E."/>
            <person name="Kuo A."/>
            <person name="Drula E."/>
            <person name="Kohler A."/>
            <person name="Sanchez-Garcia M."/>
            <person name="Morin E."/>
            <person name="Andreopoulos B."/>
            <person name="Barry K.W."/>
            <person name="Bonito G."/>
            <person name="Buee M."/>
            <person name="Carver A."/>
            <person name="Chen C."/>
            <person name="Cichocki N."/>
            <person name="Clum A."/>
            <person name="Culley D."/>
            <person name="Crous P.W."/>
            <person name="Fauchery L."/>
            <person name="Girlanda M."/>
            <person name="Hayes R.D."/>
            <person name="Keri Z."/>
            <person name="LaButti K."/>
            <person name="Lipzen A."/>
            <person name="Lombard V."/>
            <person name="Magnuson J."/>
            <person name="Maillard F."/>
            <person name="Murat C."/>
            <person name="Nolan M."/>
            <person name="Ohm R.A."/>
            <person name="Pangilinan J."/>
            <person name="Pereira M.F."/>
            <person name="Perotto S."/>
            <person name="Peter M."/>
            <person name="Pfister S."/>
            <person name="Riley R."/>
            <person name="Sitrit Y."/>
            <person name="Stielow J.B."/>
            <person name="Szollosi G."/>
            <person name="Zifcakova L."/>
            <person name="Stursova M."/>
            <person name="Spatafora J.W."/>
            <person name="Tedersoo L."/>
            <person name="Vaario L.M."/>
            <person name="Yamada A."/>
            <person name="Yan M."/>
            <person name="Wang P."/>
            <person name="Xu J."/>
            <person name="Bruns T."/>
            <person name="Baldrian P."/>
            <person name="Vilgalys R."/>
            <person name="Dunand C."/>
            <person name="Henrissat B."/>
            <person name="Grigoriev I.V."/>
            <person name="Hibbett D."/>
            <person name="Nagy L.G."/>
            <person name="Martin F.M."/>
        </authorList>
    </citation>
    <scope>NUCLEOTIDE SEQUENCE</scope>
    <source>
        <strain evidence="2">UH-Tt-Lm1</strain>
    </source>
</reference>
<feature type="region of interest" description="Disordered" evidence="1">
    <location>
        <begin position="54"/>
        <end position="73"/>
    </location>
</feature>
<keyword evidence="3" id="KW-1185">Reference proteome</keyword>
<dbReference type="SUPFAM" id="SSF52540">
    <property type="entry name" value="P-loop containing nucleoside triphosphate hydrolases"/>
    <property type="match status" value="1"/>
</dbReference>
<gene>
    <name evidence="2" type="ORF">BJ322DRAFT_1128865</name>
</gene>
<dbReference type="OrthoDB" id="1534087at2759"/>
<dbReference type="InterPro" id="IPR059179">
    <property type="entry name" value="MLKL-like_MCAfunc"/>
</dbReference>
<dbReference type="EMBL" id="WIUZ02000016">
    <property type="protein sequence ID" value="KAF9780474.1"/>
    <property type="molecule type" value="Genomic_DNA"/>
</dbReference>
<dbReference type="Gene3D" id="3.40.50.300">
    <property type="entry name" value="P-loop containing nucleotide triphosphate hydrolases"/>
    <property type="match status" value="1"/>
</dbReference>
<protein>
    <submittedName>
        <fullName evidence="2">Uncharacterized protein</fullName>
    </submittedName>
</protein>
<reference evidence="2" key="2">
    <citation type="submission" date="2020-11" db="EMBL/GenBank/DDBJ databases">
        <authorList>
            <consortium name="DOE Joint Genome Institute"/>
            <person name="Kuo A."/>
            <person name="Miyauchi S."/>
            <person name="Kiss E."/>
            <person name="Drula E."/>
            <person name="Kohler A."/>
            <person name="Sanchez-Garcia M."/>
            <person name="Andreopoulos B."/>
            <person name="Barry K.W."/>
            <person name="Bonito G."/>
            <person name="Buee M."/>
            <person name="Carver A."/>
            <person name="Chen C."/>
            <person name="Cichocki N."/>
            <person name="Clum A."/>
            <person name="Culley D."/>
            <person name="Crous P.W."/>
            <person name="Fauchery L."/>
            <person name="Girlanda M."/>
            <person name="Hayes R."/>
            <person name="Keri Z."/>
            <person name="Labutti K."/>
            <person name="Lipzen A."/>
            <person name="Lombard V."/>
            <person name="Magnuson J."/>
            <person name="Maillard F."/>
            <person name="Morin E."/>
            <person name="Murat C."/>
            <person name="Nolan M."/>
            <person name="Ohm R."/>
            <person name="Pangilinan J."/>
            <person name="Pereira M."/>
            <person name="Perotto S."/>
            <person name="Peter M."/>
            <person name="Riley R."/>
            <person name="Sitrit Y."/>
            <person name="Stielow B."/>
            <person name="Szollosi G."/>
            <person name="Zifcakova L."/>
            <person name="Stursova M."/>
            <person name="Spatafora J.W."/>
            <person name="Tedersoo L."/>
            <person name="Vaario L.-M."/>
            <person name="Yamada A."/>
            <person name="Yan M."/>
            <person name="Wang P."/>
            <person name="Xu J."/>
            <person name="Bruns T."/>
            <person name="Baldrian P."/>
            <person name="Vilgalys R."/>
            <person name="Henrissat B."/>
            <person name="Grigoriev I.V."/>
            <person name="Hibbett D."/>
            <person name="Nagy L.G."/>
            <person name="Martin F.M."/>
        </authorList>
    </citation>
    <scope>NUCLEOTIDE SEQUENCE</scope>
    <source>
        <strain evidence="2">UH-Tt-Lm1</strain>
    </source>
</reference>
<sequence length="551" mass="61197">MTGSAPTSTRAHPGSMVGNFGGCTTGWNIQSSVIYFRRVKRGIWDDQQNLSTLPRASTMDTNSSPPKKRNASDSSLAESIIALRLAEGASNAQPAKNVFSSAGALLAMIKESMVKEQNYVRLGLSCADVCQALYRKSSGRRLDELSRSMLGAIEELTTILARIQQKIDRQSERPAILRFLNAKNDRDTIAAWGRDLDRIRLIFNEEVPMKNHMLLDRRYDVQAGQGGTSAQIQLAQVRSTSDGSTALRFDSISLGELPPPRPRACFGRDGLIERIVGIANGLNPFALIGAGGIGKTSVALAVLHHDSIKERFGDNRRFIRCDQFPASRANFLRRLSQVIGAGVENPEDLAPLRSFLSCKEMLIVLDNAESILDPQGTDAREIHTMVKDLSHFSNICVGITSRISNVPPLFMRPIISTLSMEAACDIFYSIYGYDNRSKTIEYLLQRLDFHALSITLLATTASENVWDHDRLAKEWDVRRAQVLRTDHNESLAATIELSLTSSMFRNLGPNARDLLGVVAFFPQGIDEKNLDWLFPTVPNRRHIFDRFCILS</sequence>
<name>A0A9P6H708_9AGAM</name>
<evidence type="ECO:0000256" key="1">
    <source>
        <dbReference type="SAM" id="MobiDB-lite"/>
    </source>
</evidence>
<accession>A0A9P6H708</accession>
<dbReference type="InterPro" id="IPR027417">
    <property type="entry name" value="P-loop_NTPase"/>
</dbReference>
<evidence type="ECO:0000313" key="2">
    <source>
        <dbReference type="EMBL" id="KAF9780474.1"/>
    </source>
</evidence>
<feature type="compositionally biased region" description="Polar residues" evidence="1">
    <location>
        <begin position="54"/>
        <end position="65"/>
    </location>
</feature>
<comment type="caution">
    <text evidence="2">The sequence shown here is derived from an EMBL/GenBank/DDBJ whole genome shotgun (WGS) entry which is preliminary data.</text>
</comment>
<evidence type="ECO:0000313" key="3">
    <source>
        <dbReference type="Proteomes" id="UP000736335"/>
    </source>
</evidence>
<dbReference type="CDD" id="cd21037">
    <property type="entry name" value="MLKL_NTD"/>
    <property type="match status" value="1"/>
</dbReference>
<feature type="non-terminal residue" evidence="2">
    <location>
        <position position="1"/>
    </location>
</feature>
<organism evidence="2 3">
    <name type="scientific">Thelephora terrestris</name>
    <dbReference type="NCBI Taxonomy" id="56493"/>
    <lineage>
        <taxon>Eukaryota</taxon>
        <taxon>Fungi</taxon>
        <taxon>Dikarya</taxon>
        <taxon>Basidiomycota</taxon>
        <taxon>Agaricomycotina</taxon>
        <taxon>Agaricomycetes</taxon>
        <taxon>Thelephorales</taxon>
        <taxon>Thelephoraceae</taxon>
        <taxon>Thelephora</taxon>
    </lineage>
</organism>